<evidence type="ECO:0000313" key="8">
    <source>
        <dbReference type="Proteomes" id="UP001165395"/>
    </source>
</evidence>
<gene>
    <name evidence="7" type="ORF">LIN78_00240</name>
</gene>
<dbReference type="RefSeq" id="WP_227177330.1">
    <property type="nucleotide sequence ID" value="NZ_JAJBZT010000001.1"/>
</dbReference>
<dbReference type="EMBL" id="JAJBZT010000001">
    <property type="protein sequence ID" value="MCB6181983.1"/>
    <property type="molecule type" value="Genomic_DNA"/>
</dbReference>
<dbReference type="PROSITE" id="PS51184">
    <property type="entry name" value="JMJC"/>
    <property type="match status" value="1"/>
</dbReference>
<dbReference type="InterPro" id="IPR003347">
    <property type="entry name" value="JmjC_dom"/>
</dbReference>
<dbReference type="Pfam" id="PF08007">
    <property type="entry name" value="JmjC_2"/>
    <property type="match status" value="1"/>
</dbReference>
<dbReference type="Gene3D" id="2.60.120.650">
    <property type="entry name" value="Cupin"/>
    <property type="match status" value="1"/>
</dbReference>
<evidence type="ECO:0000256" key="1">
    <source>
        <dbReference type="ARBA" id="ARBA00001954"/>
    </source>
</evidence>
<evidence type="ECO:0000256" key="3">
    <source>
        <dbReference type="ARBA" id="ARBA00022964"/>
    </source>
</evidence>
<comment type="caution">
    <text evidence="7">The sequence shown here is derived from an EMBL/GenBank/DDBJ whole genome shotgun (WGS) entry which is preliminary data.</text>
</comment>
<proteinExistence type="predicted"/>
<dbReference type="Pfam" id="PF20514">
    <property type="entry name" value="WHD_ROXA"/>
    <property type="match status" value="1"/>
</dbReference>
<dbReference type="PANTHER" id="PTHR13096">
    <property type="entry name" value="MINA53 MYC INDUCED NUCLEAR ANTIGEN"/>
    <property type="match status" value="1"/>
</dbReference>
<dbReference type="SUPFAM" id="SSF51197">
    <property type="entry name" value="Clavaminate synthase-like"/>
    <property type="match status" value="1"/>
</dbReference>
<keyword evidence="8" id="KW-1185">Reference proteome</keyword>
<keyword evidence="3" id="KW-0223">Dioxygenase</keyword>
<evidence type="ECO:0000256" key="5">
    <source>
        <dbReference type="ARBA" id="ARBA00023004"/>
    </source>
</evidence>
<dbReference type="SMART" id="SM00558">
    <property type="entry name" value="JmjC"/>
    <property type="match status" value="1"/>
</dbReference>
<sequence length="386" mass="43747">MNTQNLSPIPALDQPLDLLGGLTVRQFLDEYWQKKPLYIPNAIAGFEDLVTFEQLVQFAAQDDVISRLVTHKGDDWQLAHGPLAKKQFAKLPKSDWAMLVQNLNHLLPEANALLQRFNFIPYARLDDLMISWAPTGGGVGPHFDSYDVFLLQGSGEKRWQISSNCDKALIPDIPLRILSNFTHEHEWTLKAGDMLYLPPHCAHYGTQLSPGTTYSIGFRTPSHQELATEFLMYAADNLKMEGMYADPDLKPQTNPGQIGDEMIAKCRHILSQIQWDDVVIGQFLSGYLSEPKQHVWFEEPEYALEEDEFAEALQANGLVLNEKSTCLYFGDVASFNGEPVPDDFSALDALHQMADRRGLPPAEYDELFISWLHELYLNGWVHINDE</sequence>
<comment type="cofactor">
    <cofactor evidence="1">
        <name>Fe(2+)</name>
        <dbReference type="ChEBI" id="CHEBI:29033"/>
    </cofactor>
</comment>
<evidence type="ECO:0000259" key="6">
    <source>
        <dbReference type="PROSITE" id="PS51184"/>
    </source>
</evidence>
<dbReference type="PANTHER" id="PTHR13096:SF8">
    <property type="entry name" value="RIBOSOMAL OXYGENASE 1"/>
    <property type="match status" value="1"/>
</dbReference>
<evidence type="ECO:0000313" key="7">
    <source>
        <dbReference type="EMBL" id="MCB6181983.1"/>
    </source>
</evidence>
<feature type="domain" description="JmjC" evidence="6">
    <location>
        <begin position="109"/>
        <end position="235"/>
    </location>
</feature>
<organism evidence="7 8">
    <name type="scientific">Leeia speluncae</name>
    <dbReference type="NCBI Taxonomy" id="2884804"/>
    <lineage>
        <taxon>Bacteria</taxon>
        <taxon>Pseudomonadati</taxon>
        <taxon>Pseudomonadota</taxon>
        <taxon>Betaproteobacteria</taxon>
        <taxon>Neisseriales</taxon>
        <taxon>Leeiaceae</taxon>
        <taxon>Leeia</taxon>
    </lineage>
</organism>
<keyword evidence="2" id="KW-0479">Metal-binding</keyword>
<dbReference type="InterPro" id="IPR039994">
    <property type="entry name" value="NO66-like"/>
</dbReference>
<dbReference type="Gene3D" id="3.40.366.30">
    <property type="entry name" value="50S ribosomal protein L16 arginine hydroxylase, Chain A, Domain 2"/>
    <property type="match status" value="1"/>
</dbReference>
<name>A0ABS8D2W0_9NEIS</name>
<keyword evidence="4" id="KW-0560">Oxidoreductase</keyword>
<protein>
    <submittedName>
        <fullName evidence="7">Cupin domain-containing protein</fullName>
    </submittedName>
</protein>
<dbReference type="InterPro" id="IPR046799">
    <property type="entry name" value="ROXA-like_wH"/>
</dbReference>
<evidence type="ECO:0000256" key="2">
    <source>
        <dbReference type="ARBA" id="ARBA00022723"/>
    </source>
</evidence>
<accession>A0ABS8D2W0</accession>
<dbReference type="Proteomes" id="UP001165395">
    <property type="component" value="Unassembled WGS sequence"/>
</dbReference>
<evidence type="ECO:0000256" key="4">
    <source>
        <dbReference type="ARBA" id="ARBA00023002"/>
    </source>
</evidence>
<reference evidence="7" key="1">
    <citation type="submission" date="2021-10" db="EMBL/GenBank/DDBJ databases">
        <title>The complete genome sequence of Leeia sp. TBRC 13508.</title>
        <authorList>
            <person name="Charoenyingcharoen P."/>
            <person name="Yukphan P."/>
        </authorList>
    </citation>
    <scope>NUCLEOTIDE SEQUENCE</scope>
    <source>
        <strain evidence="7">TBRC 13508</strain>
    </source>
</reference>
<keyword evidence="5" id="KW-0408">Iron</keyword>